<dbReference type="EMBL" id="CABIKO010000282">
    <property type="protein sequence ID" value="VVA33321.1"/>
    <property type="molecule type" value="Genomic_DNA"/>
</dbReference>
<feature type="compositionally biased region" description="Polar residues" evidence="2">
    <location>
        <begin position="25"/>
        <end position="39"/>
    </location>
</feature>
<proteinExistence type="predicted"/>
<dbReference type="InParanoid" id="A0A5E4G0H2"/>
<gene>
    <name evidence="3" type="ORF">ALMOND_2B005536</name>
</gene>
<protein>
    <submittedName>
        <fullName evidence="3">Uncharacterized protein</fullName>
    </submittedName>
</protein>
<evidence type="ECO:0000256" key="1">
    <source>
        <dbReference type="SAM" id="Coils"/>
    </source>
</evidence>
<accession>A0A5E4G0H2</accession>
<feature type="region of interest" description="Disordered" evidence="2">
    <location>
        <begin position="1"/>
        <end position="42"/>
    </location>
</feature>
<dbReference type="AlphaFoldDB" id="A0A5E4G0H2"/>
<evidence type="ECO:0000256" key="2">
    <source>
        <dbReference type="SAM" id="MobiDB-lite"/>
    </source>
</evidence>
<organism evidence="3 4">
    <name type="scientific">Prunus dulcis</name>
    <name type="common">Almond</name>
    <name type="synonym">Amygdalus dulcis</name>
    <dbReference type="NCBI Taxonomy" id="3755"/>
    <lineage>
        <taxon>Eukaryota</taxon>
        <taxon>Viridiplantae</taxon>
        <taxon>Streptophyta</taxon>
        <taxon>Embryophyta</taxon>
        <taxon>Tracheophyta</taxon>
        <taxon>Spermatophyta</taxon>
        <taxon>Magnoliopsida</taxon>
        <taxon>eudicotyledons</taxon>
        <taxon>Gunneridae</taxon>
        <taxon>Pentapetalae</taxon>
        <taxon>rosids</taxon>
        <taxon>fabids</taxon>
        <taxon>Rosales</taxon>
        <taxon>Rosaceae</taxon>
        <taxon>Amygdaloideae</taxon>
        <taxon>Amygdaleae</taxon>
        <taxon>Prunus</taxon>
    </lineage>
</organism>
<sequence length="258" mass="29646">MRRPAVSPVDGERQATRRRSKEPGQGSSSWRRTMNNNDGIQCGHGVLTRQMAREMMTIKEKEDQAQEEEVVVVEPIKDDEHEEEIVKAVEEMEKEVVKAMEEVEKEVVKDMEEKDGVVEAVEEDVEVVKGMEEEVIEGMEEEEEENKEDNVVDLTGLEGEVEVKVEVEMKETENVSSLAPQAVEKNEENDLGLGLSHLGWSPLESELEQAVWFDWDFRSGLGYRFVDPDNPSHDYDDVYWDDDLWNAPFDYFPPNPKP</sequence>
<name>A0A5E4G0H2_PRUDU</name>
<dbReference type="Proteomes" id="UP000327085">
    <property type="component" value="Chromosome 3"/>
</dbReference>
<reference evidence="4" key="1">
    <citation type="journal article" date="2020" name="Plant J.">
        <title>Transposons played a major role in the diversification between the closely related almond and peach genomes: results from the almond genome sequence.</title>
        <authorList>
            <person name="Alioto T."/>
            <person name="Alexiou K.G."/>
            <person name="Bardil A."/>
            <person name="Barteri F."/>
            <person name="Castanera R."/>
            <person name="Cruz F."/>
            <person name="Dhingra A."/>
            <person name="Duval H."/>
            <person name="Fernandez I Marti A."/>
            <person name="Frias L."/>
            <person name="Galan B."/>
            <person name="Garcia J.L."/>
            <person name="Howad W."/>
            <person name="Gomez-Garrido J."/>
            <person name="Gut M."/>
            <person name="Julca I."/>
            <person name="Morata J."/>
            <person name="Puigdomenech P."/>
            <person name="Ribeca P."/>
            <person name="Rubio Cabetas M.J."/>
            <person name="Vlasova A."/>
            <person name="Wirthensohn M."/>
            <person name="Garcia-Mas J."/>
            <person name="Gabaldon T."/>
            <person name="Casacuberta J.M."/>
            <person name="Arus P."/>
        </authorList>
    </citation>
    <scope>NUCLEOTIDE SEQUENCE [LARGE SCALE GENOMIC DNA]</scope>
    <source>
        <strain evidence="4">cv. Texas</strain>
    </source>
</reference>
<evidence type="ECO:0000313" key="3">
    <source>
        <dbReference type="EMBL" id="VVA33321.1"/>
    </source>
</evidence>
<feature type="coiled-coil region" evidence="1">
    <location>
        <begin position="48"/>
        <end position="109"/>
    </location>
</feature>
<dbReference type="OMA" id="CECGCET"/>
<evidence type="ECO:0000313" key="4">
    <source>
        <dbReference type="Proteomes" id="UP000327085"/>
    </source>
</evidence>
<keyword evidence="1" id="KW-0175">Coiled coil</keyword>
<dbReference type="Gramene" id="VVA33321">
    <property type="protein sequence ID" value="VVA33321"/>
    <property type="gene ID" value="Prudul26B005536"/>
</dbReference>